<name>A0ACC2P2U1_9HYME</name>
<dbReference type="Proteomes" id="UP001239111">
    <property type="component" value="Chromosome 2"/>
</dbReference>
<reference evidence="1" key="1">
    <citation type="submission" date="2023-04" db="EMBL/GenBank/DDBJ databases">
        <title>A chromosome-level genome assembly of the parasitoid wasp Eretmocerus hayati.</title>
        <authorList>
            <person name="Zhong Y."/>
            <person name="Liu S."/>
            <person name="Liu Y."/>
        </authorList>
    </citation>
    <scope>NUCLEOTIDE SEQUENCE</scope>
    <source>
        <strain evidence="1">ZJU_SS_LIU_2023</strain>
    </source>
</reference>
<sequence length="160" mass="17417">MKSSLIFLVVLCGLAVVNTEEHPSSGSNEQNSTLEAMTSEQRILNNLKDIAGPIAKNITARIVGVAVHAVVDEVGLQWKNMMKRLNNAVATSTTAKSDDKSVKAAPNMVRLGPIMDEVIKFMVKAAFHAAYGILSKETLDFAIQMLKTFGEQGEIMMHSR</sequence>
<accession>A0ACC2P2U1</accession>
<proteinExistence type="predicted"/>
<organism evidence="1 2">
    <name type="scientific">Eretmocerus hayati</name>
    <dbReference type="NCBI Taxonomy" id="131215"/>
    <lineage>
        <taxon>Eukaryota</taxon>
        <taxon>Metazoa</taxon>
        <taxon>Ecdysozoa</taxon>
        <taxon>Arthropoda</taxon>
        <taxon>Hexapoda</taxon>
        <taxon>Insecta</taxon>
        <taxon>Pterygota</taxon>
        <taxon>Neoptera</taxon>
        <taxon>Endopterygota</taxon>
        <taxon>Hymenoptera</taxon>
        <taxon>Apocrita</taxon>
        <taxon>Proctotrupomorpha</taxon>
        <taxon>Chalcidoidea</taxon>
        <taxon>Aphelinidae</taxon>
        <taxon>Aphelininae</taxon>
        <taxon>Eretmocerus</taxon>
    </lineage>
</organism>
<protein>
    <submittedName>
        <fullName evidence="1">Uncharacterized protein</fullName>
    </submittedName>
</protein>
<evidence type="ECO:0000313" key="2">
    <source>
        <dbReference type="Proteomes" id="UP001239111"/>
    </source>
</evidence>
<comment type="caution">
    <text evidence="1">The sequence shown here is derived from an EMBL/GenBank/DDBJ whole genome shotgun (WGS) entry which is preliminary data.</text>
</comment>
<keyword evidence="2" id="KW-1185">Reference proteome</keyword>
<dbReference type="EMBL" id="CM056742">
    <property type="protein sequence ID" value="KAJ8676095.1"/>
    <property type="molecule type" value="Genomic_DNA"/>
</dbReference>
<evidence type="ECO:0000313" key="1">
    <source>
        <dbReference type="EMBL" id="KAJ8676095.1"/>
    </source>
</evidence>
<gene>
    <name evidence="1" type="ORF">QAD02_011881</name>
</gene>